<dbReference type="InterPro" id="IPR032774">
    <property type="entry name" value="WG_beta_rep"/>
</dbReference>
<feature type="chain" id="PRO_5046346081" description="WG repeat-containing protein" evidence="1">
    <location>
        <begin position="23"/>
        <end position="379"/>
    </location>
</feature>
<accession>A0ABR9TCU2</accession>
<keyword evidence="3" id="KW-1185">Reference proteome</keyword>
<evidence type="ECO:0000256" key="1">
    <source>
        <dbReference type="SAM" id="SignalP"/>
    </source>
</evidence>
<evidence type="ECO:0000313" key="2">
    <source>
        <dbReference type="EMBL" id="MBE8722679.1"/>
    </source>
</evidence>
<comment type="caution">
    <text evidence="2">The sequence shown here is derived from an EMBL/GenBank/DDBJ whole genome shotgun (WGS) entry which is preliminary data.</text>
</comment>
<organism evidence="2 3">
    <name type="scientific">Sphingobacterium pedocola</name>
    <dbReference type="NCBI Taxonomy" id="2082722"/>
    <lineage>
        <taxon>Bacteria</taxon>
        <taxon>Pseudomonadati</taxon>
        <taxon>Bacteroidota</taxon>
        <taxon>Sphingobacteriia</taxon>
        <taxon>Sphingobacteriales</taxon>
        <taxon>Sphingobacteriaceae</taxon>
        <taxon>Sphingobacterium</taxon>
    </lineage>
</organism>
<dbReference type="Proteomes" id="UP000618319">
    <property type="component" value="Unassembled WGS sequence"/>
</dbReference>
<keyword evidence="1" id="KW-0732">Signal</keyword>
<dbReference type="EMBL" id="PSKQ01000024">
    <property type="protein sequence ID" value="MBE8722679.1"/>
    <property type="molecule type" value="Genomic_DNA"/>
</dbReference>
<feature type="signal peptide" evidence="1">
    <location>
        <begin position="1"/>
        <end position="22"/>
    </location>
</feature>
<dbReference type="Pfam" id="PF14903">
    <property type="entry name" value="WG_beta_rep"/>
    <property type="match status" value="1"/>
</dbReference>
<gene>
    <name evidence="2" type="ORF">C4F40_18305</name>
</gene>
<name>A0ABR9TCU2_9SPHI</name>
<evidence type="ECO:0008006" key="4">
    <source>
        <dbReference type="Google" id="ProtNLM"/>
    </source>
</evidence>
<dbReference type="PROSITE" id="PS51257">
    <property type="entry name" value="PROKAR_LIPOPROTEIN"/>
    <property type="match status" value="1"/>
</dbReference>
<sequence length="379" mass="44152">MCTFLNKSIHLFLLAILPTVWLSCSNPRSTDGQQKDLGDIGASTTGRWFTYWNADSTQFGFKDAAGNIMVEPKFVGVSYLYVLDHITAVTEEVDNKWSSYYLTKTGKQFGRDSLYFFDNTPDCEHEGFIRFKNHTTDKVGLLNRNGDVVIPAEYNDLTQARNGMIMALKGAEKKYYMGREHYSWEGGKEFLIDTNGHILIENFKRDDDLNFYSLAISNKASRDTTRKSFKATNNKYYVFVDFDSEFKAWFKNDLLSNFTKENLQNSAHDSISFWKKDTGWITQEKRLFIDRNFDLIQSKLMSLKDDKPDYHIFTDGIRSYSYESDFFTKFYNNCGDPLTWKYPVKQIVISYNIKTDLQQDHFEFLRTDDGYKLISVSIP</sequence>
<proteinExistence type="predicted"/>
<evidence type="ECO:0000313" key="3">
    <source>
        <dbReference type="Proteomes" id="UP000618319"/>
    </source>
</evidence>
<dbReference type="RefSeq" id="WP_196939066.1">
    <property type="nucleotide sequence ID" value="NZ_MU158689.1"/>
</dbReference>
<reference evidence="2 3" key="1">
    <citation type="submission" date="2018-02" db="EMBL/GenBank/DDBJ databases">
        <title>Sphingobacterium KA21.</title>
        <authorList>
            <person name="Vasarhelyi B.M."/>
            <person name="Deshmukh S."/>
            <person name="Balint B."/>
            <person name="Kukolya J."/>
        </authorList>
    </citation>
    <scope>NUCLEOTIDE SEQUENCE [LARGE SCALE GENOMIC DNA]</scope>
    <source>
        <strain evidence="2 3">Ka21</strain>
    </source>
</reference>
<protein>
    <recommendedName>
        <fullName evidence="4">WG repeat-containing protein</fullName>
    </recommendedName>
</protein>